<dbReference type="EMBL" id="AMQM01008225">
    <property type="status" value="NOT_ANNOTATED_CDS"/>
    <property type="molecule type" value="Genomic_DNA"/>
</dbReference>
<dbReference type="RefSeq" id="XP_009031002.1">
    <property type="nucleotide sequence ID" value="XM_009032754.1"/>
</dbReference>
<reference evidence="1 3" key="2">
    <citation type="journal article" date="2013" name="Nature">
        <title>Insights into bilaterian evolution from three spiralian genomes.</title>
        <authorList>
            <person name="Simakov O."/>
            <person name="Marletaz F."/>
            <person name="Cho S.J."/>
            <person name="Edsinger-Gonzales E."/>
            <person name="Havlak P."/>
            <person name="Hellsten U."/>
            <person name="Kuo D.H."/>
            <person name="Larsson T."/>
            <person name="Lv J."/>
            <person name="Arendt D."/>
            <person name="Savage R."/>
            <person name="Osoegawa K."/>
            <person name="de Jong P."/>
            <person name="Grimwood J."/>
            <person name="Chapman J.A."/>
            <person name="Shapiro H."/>
            <person name="Aerts A."/>
            <person name="Otillar R.P."/>
            <person name="Terry A.Y."/>
            <person name="Boore J.L."/>
            <person name="Grigoriev I.V."/>
            <person name="Lindberg D.R."/>
            <person name="Seaver E.C."/>
            <person name="Weisblat D.A."/>
            <person name="Putnam N.H."/>
            <person name="Rokhsar D.S."/>
        </authorList>
    </citation>
    <scope>NUCLEOTIDE SEQUENCE</scope>
</reference>
<keyword evidence="3" id="KW-1185">Reference proteome</keyword>
<name>T1FIA3_HELRO</name>
<sequence>MDKRDHIAGVEMWKAEVDDKKLLATSRYIPPHDYRCCLVESKAENQQQHANILSDTDITRPANLVLKDLFERTAKTTSTATSENNVKNIRNINHTNNHINNINNNINSNNNTPIITKTNVNKLSTLTNENNPPDADLSNIMIVTEIKNSYFTTASQNKADP</sequence>
<dbReference type="HOGENOM" id="CLU_1645576_0_0_1"/>
<dbReference type="EMBL" id="KB097739">
    <property type="protein sequence ID" value="ESN90913.1"/>
    <property type="molecule type" value="Genomic_DNA"/>
</dbReference>
<evidence type="ECO:0000313" key="1">
    <source>
        <dbReference type="EMBL" id="ESN90913.1"/>
    </source>
</evidence>
<dbReference type="CTD" id="20208552"/>
<dbReference type="GeneID" id="20208552"/>
<accession>T1FIA3</accession>
<dbReference type="AlphaFoldDB" id="T1FIA3"/>
<organism evidence="2 3">
    <name type="scientific">Helobdella robusta</name>
    <name type="common">Californian leech</name>
    <dbReference type="NCBI Taxonomy" id="6412"/>
    <lineage>
        <taxon>Eukaryota</taxon>
        <taxon>Metazoa</taxon>
        <taxon>Spiralia</taxon>
        <taxon>Lophotrochozoa</taxon>
        <taxon>Annelida</taxon>
        <taxon>Clitellata</taxon>
        <taxon>Hirudinea</taxon>
        <taxon>Rhynchobdellida</taxon>
        <taxon>Glossiphoniidae</taxon>
        <taxon>Helobdella</taxon>
    </lineage>
</organism>
<dbReference type="InParanoid" id="T1FIA3"/>
<gene>
    <name evidence="2" type="primary">20208552</name>
    <name evidence="1" type="ORF">HELRODRAFT_182504</name>
</gene>
<dbReference type="Proteomes" id="UP000015101">
    <property type="component" value="Unassembled WGS sequence"/>
</dbReference>
<reference evidence="2" key="3">
    <citation type="submission" date="2015-06" db="UniProtKB">
        <authorList>
            <consortium name="EnsemblMetazoa"/>
        </authorList>
    </citation>
    <scope>IDENTIFICATION</scope>
</reference>
<proteinExistence type="predicted"/>
<dbReference type="KEGG" id="hro:HELRODRAFT_182504"/>
<evidence type="ECO:0000313" key="2">
    <source>
        <dbReference type="EnsemblMetazoa" id="HelroP182504"/>
    </source>
</evidence>
<dbReference type="EnsemblMetazoa" id="HelroT182504">
    <property type="protein sequence ID" value="HelroP182504"/>
    <property type="gene ID" value="HelroG182504"/>
</dbReference>
<reference evidence="3" key="1">
    <citation type="submission" date="2012-12" db="EMBL/GenBank/DDBJ databases">
        <authorList>
            <person name="Hellsten U."/>
            <person name="Grimwood J."/>
            <person name="Chapman J.A."/>
            <person name="Shapiro H."/>
            <person name="Aerts A."/>
            <person name="Otillar R.P."/>
            <person name="Terry A.Y."/>
            <person name="Boore J.L."/>
            <person name="Simakov O."/>
            <person name="Marletaz F."/>
            <person name="Cho S.-J."/>
            <person name="Edsinger-Gonzales E."/>
            <person name="Havlak P."/>
            <person name="Kuo D.-H."/>
            <person name="Larsson T."/>
            <person name="Lv J."/>
            <person name="Arendt D."/>
            <person name="Savage R."/>
            <person name="Osoegawa K."/>
            <person name="de Jong P."/>
            <person name="Lindberg D.R."/>
            <person name="Seaver E.C."/>
            <person name="Weisblat D.A."/>
            <person name="Putnam N.H."/>
            <person name="Grigoriev I.V."/>
            <person name="Rokhsar D.S."/>
        </authorList>
    </citation>
    <scope>NUCLEOTIDE SEQUENCE</scope>
</reference>
<protein>
    <submittedName>
        <fullName evidence="1 2">Uncharacterized protein</fullName>
    </submittedName>
</protein>
<evidence type="ECO:0000313" key="3">
    <source>
        <dbReference type="Proteomes" id="UP000015101"/>
    </source>
</evidence>